<dbReference type="FunFam" id="3.20.20.70:FF:000171">
    <property type="entry name" value="Ribulose-phosphate 3-epimerase"/>
    <property type="match status" value="1"/>
</dbReference>
<keyword evidence="12" id="KW-0862">Zinc</keyword>
<dbReference type="eggNOG" id="KOG3111">
    <property type="taxonomic scope" value="Eukaryota"/>
</dbReference>
<gene>
    <name evidence="14" type="ORF">LPMP_331650</name>
</gene>
<dbReference type="EC" id="5.1.3.1" evidence="7 10"/>
<dbReference type="SUPFAM" id="SSF51366">
    <property type="entry name" value="Ribulose-phoshate binding barrel"/>
    <property type="match status" value="1"/>
</dbReference>
<comment type="cofactor">
    <cofactor evidence="3">
        <name>Co(2+)</name>
        <dbReference type="ChEBI" id="CHEBI:48828"/>
    </cofactor>
</comment>
<evidence type="ECO:0000256" key="2">
    <source>
        <dbReference type="ARBA" id="ARBA00001936"/>
    </source>
</evidence>
<feature type="binding site" evidence="13">
    <location>
        <position position="206"/>
    </location>
    <ligand>
        <name>substrate</name>
    </ligand>
</feature>
<dbReference type="PIRSF" id="PIRSF001461">
    <property type="entry name" value="RPE"/>
    <property type="match status" value="1"/>
</dbReference>
<comment type="similarity">
    <text evidence="6 10">Belongs to the ribulose-phosphate 3-epimerase family.</text>
</comment>
<organism evidence="14 15">
    <name type="scientific">Leishmania panamensis</name>
    <dbReference type="NCBI Taxonomy" id="5679"/>
    <lineage>
        <taxon>Eukaryota</taxon>
        <taxon>Discoba</taxon>
        <taxon>Euglenozoa</taxon>
        <taxon>Kinetoplastea</taxon>
        <taxon>Metakinetoplastina</taxon>
        <taxon>Trypanosomatida</taxon>
        <taxon>Trypanosomatidae</taxon>
        <taxon>Leishmaniinae</taxon>
        <taxon>Leishmania</taxon>
        <taxon>Leishmania guyanensis species complex</taxon>
    </lineage>
</organism>
<dbReference type="AlphaFoldDB" id="A0A088SI00"/>
<protein>
    <recommendedName>
        <fullName evidence="7 10">Ribulose-phosphate 3-epimerase</fullName>
        <ecNumber evidence="7 10">5.1.3.1</ecNumber>
    </recommendedName>
</protein>
<dbReference type="RefSeq" id="XP_010702257.1">
    <property type="nucleotide sequence ID" value="XM_010703955.1"/>
</dbReference>
<keyword evidence="10" id="KW-0119">Carbohydrate metabolism</keyword>
<evidence type="ECO:0000256" key="5">
    <source>
        <dbReference type="ARBA" id="ARBA00001954"/>
    </source>
</evidence>
<keyword evidence="8 12" id="KW-0479">Metal-binding</keyword>
<keyword evidence="12" id="KW-0170">Cobalt</keyword>
<feature type="active site" description="Proton donor" evidence="11">
    <location>
        <position position="204"/>
    </location>
</feature>
<comment type="cofactor">
    <cofactor evidence="12">
        <name>a divalent metal cation</name>
        <dbReference type="ChEBI" id="CHEBI:60240"/>
    </cofactor>
    <text evidence="12">Binds 1 divalent metal cation per subunit.</text>
</comment>
<dbReference type="GO" id="GO:0005737">
    <property type="term" value="C:cytoplasm"/>
    <property type="evidence" value="ECO:0007669"/>
    <property type="project" value="UniProtKB-ARBA"/>
</dbReference>
<keyword evidence="9 10" id="KW-0413">Isomerase</keyword>
<evidence type="ECO:0000256" key="9">
    <source>
        <dbReference type="ARBA" id="ARBA00023235"/>
    </source>
</evidence>
<keyword evidence="15" id="KW-1185">Reference proteome</keyword>
<comment type="cofactor">
    <cofactor evidence="4">
        <name>Zn(2+)</name>
        <dbReference type="ChEBI" id="CHEBI:29105"/>
    </cofactor>
</comment>
<dbReference type="VEuPathDB" id="TriTrypDB:LPMP_331650"/>
<evidence type="ECO:0000256" key="8">
    <source>
        <dbReference type="ARBA" id="ARBA00022723"/>
    </source>
</evidence>
<feature type="binding site" evidence="12">
    <location>
        <position position="204"/>
    </location>
    <ligand>
        <name>a divalent metal cation</name>
        <dbReference type="ChEBI" id="CHEBI:60240"/>
    </ligand>
</feature>
<dbReference type="KEGG" id="lpan:LPMP_331650"/>
<comment type="cofactor">
    <cofactor evidence="5">
        <name>Fe(2+)</name>
        <dbReference type="ChEBI" id="CHEBI:29033"/>
    </cofactor>
</comment>
<feature type="binding site" evidence="12">
    <location>
        <position position="62"/>
    </location>
    <ligand>
        <name>a divalent metal cation</name>
        <dbReference type="ChEBI" id="CHEBI:60240"/>
    </ligand>
</feature>
<dbReference type="PANTHER" id="PTHR11749">
    <property type="entry name" value="RIBULOSE-5-PHOSPHATE-3-EPIMERASE"/>
    <property type="match status" value="1"/>
</dbReference>
<evidence type="ECO:0000313" key="15">
    <source>
        <dbReference type="Proteomes" id="UP000063063"/>
    </source>
</evidence>
<dbReference type="NCBIfam" id="NF004076">
    <property type="entry name" value="PRK05581.1-4"/>
    <property type="match status" value="1"/>
</dbReference>
<feature type="active site" description="Proton acceptor" evidence="11">
    <location>
        <position position="64"/>
    </location>
</feature>
<keyword evidence="12" id="KW-0464">Manganese</keyword>
<feature type="binding site" evidence="13">
    <location>
        <begin position="175"/>
        <end position="178"/>
    </location>
    <ligand>
        <name>substrate</name>
    </ligand>
</feature>
<dbReference type="InterPro" id="IPR000056">
    <property type="entry name" value="Ribul_P_3_epim-like"/>
</dbReference>
<dbReference type="Pfam" id="PF00834">
    <property type="entry name" value="Ribul_P_3_epim"/>
    <property type="match status" value="1"/>
</dbReference>
<dbReference type="HAMAP" id="MF_02227">
    <property type="entry name" value="RPE"/>
    <property type="match status" value="1"/>
</dbReference>
<dbReference type="GO" id="GO:0005975">
    <property type="term" value="P:carbohydrate metabolic process"/>
    <property type="evidence" value="ECO:0007669"/>
    <property type="project" value="InterPro"/>
</dbReference>
<dbReference type="GO" id="GO:0006098">
    <property type="term" value="P:pentose-phosphate shunt"/>
    <property type="evidence" value="ECO:0007669"/>
    <property type="project" value="InterPro"/>
</dbReference>
<evidence type="ECO:0000256" key="6">
    <source>
        <dbReference type="ARBA" id="ARBA00009541"/>
    </source>
</evidence>
<dbReference type="OrthoDB" id="1927044at2759"/>
<feature type="binding site" evidence="13">
    <location>
        <position position="34"/>
    </location>
    <ligand>
        <name>substrate</name>
    </ligand>
</feature>
<evidence type="ECO:0000256" key="10">
    <source>
        <dbReference type="PIRNR" id="PIRNR001461"/>
    </source>
</evidence>
<dbReference type="CDD" id="cd00429">
    <property type="entry name" value="RPE"/>
    <property type="match status" value="1"/>
</dbReference>
<evidence type="ECO:0000256" key="11">
    <source>
        <dbReference type="PIRSR" id="PIRSR001461-1"/>
    </source>
</evidence>
<dbReference type="EMBL" id="CP009402">
    <property type="protein sequence ID" value="AIO01457.1"/>
    <property type="molecule type" value="Genomic_DNA"/>
</dbReference>
<feature type="binding site" evidence="12">
    <location>
        <position position="64"/>
    </location>
    <ligand>
        <name>a divalent metal cation</name>
        <dbReference type="ChEBI" id="CHEBI:60240"/>
    </ligand>
</feature>
<dbReference type="InterPro" id="IPR011060">
    <property type="entry name" value="RibuloseP-bd_barrel"/>
</dbReference>
<dbReference type="InterPro" id="IPR013785">
    <property type="entry name" value="Aldolase_TIM"/>
</dbReference>
<feature type="binding site" evidence="13">
    <location>
        <position position="96"/>
    </location>
    <ligand>
        <name>substrate</name>
    </ligand>
</feature>
<sequence>MMPEFNRYNHEDKTTWLNAVEKPKAALEAIIDPSILAADFCQLGDEVASVISPAGGAVEWIHVDVMDGHMVPNISIGPGVVSSLRARFPNVFFDVHCMVSDPKQWVPVIAKAGGSGYTFHIEATDDSKGLAKLIRAHGMQVGVAVKPATNLTQELKELIEGCYVDQVLVMTVEPGFGGQSFMAERLCFIAELRHNYPHLNIGVDGGIGPGTAEQAADAGANILIAGTSVFKASDRKAAIEELRASAKSGISKNSRG</sequence>
<proteinExistence type="inferred from homology"/>
<evidence type="ECO:0000256" key="13">
    <source>
        <dbReference type="PIRSR" id="PIRSR001461-3"/>
    </source>
</evidence>
<dbReference type="Proteomes" id="UP000063063">
    <property type="component" value="Chromosome 33"/>
</dbReference>
<dbReference type="VEuPathDB" id="TriTrypDB:LPAL13_330023200"/>
<dbReference type="GO" id="GO:0004750">
    <property type="term" value="F:D-ribulose-phosphate 3-epimerase activity"/>
    <property type="evidence" value="ECO:0007669"/>
    <property type="project" value="UniProtKB-EC"/>
</dbReference>
<comment type="catalytic activity">
    <reaction evidence="1 10">
        <text>D-ribulose 5-phosphate = D-xylulose 5-phosphate</text>
        <dbReference type="Rhea" id="RHEA:13677"/>
        <dbReference type="ChEBI" id="CHEBI:57737"/>
        <dbReference type="ChEBI" id="CHEBI:58121"/>
        <dbReference type="EC" id="5.1.3.1"/>
    </reaction>
</comment>
<evidence type="ECO:0000256" key="4">
    <source>
        <dbReference type="ARBA" id="ARBA00001947"/>
    </source>
</evidence>
<dbReference type="GeneID" id="22578318"/>
<accession>A0A088SI00</accession>
<evidence type="ECO:0000256" key="7">
    <source>
        <dbReference type="ARBA" id="ARBA00013188"/>
    </source>
</evidence>
<name>A0A088SI00_LEIPA</name>
<comment type="cofactor">
    <cofactor evidence="2">
        <name>Mn(2+)</name>
        <dbReference type="ChEBI" id="CHEBI:29035"/>
    </cofactor>
</comment>
<dbReference type="InterPro" id="IPR026019">
    <property type="entry name" value="Ribul_P_3_epim"/>
</dbReference>
<evidence type="ECO:0000256" key="3">
    <source>
        <dbReference type="ARBA" id="ARBA00001941"/>
    </source>
</evidence>
<dbReference type="GO" id="GO:0046872">
    <property type="term" value="F:metal ion binding"/>
    <property type="evidence" value="ECO:0007669"/>
    <property type="project" value="UniProtKB-KW"/>
</dbReference>
<feature type="binding site" evidence="13">
    <location>
        <begin position="226"/>
        <end position="227"/>
    </location>
    <ligand>
        <name>substrate</name>
    </ligand>
</feature>
<dbReference type="Gene3D" id="3.20.20.70">
    <property type="entry name" value="Aldolase class I"/>
    <property type="match status" value="1"/>
</dbReference>
<feature type="binding site" evidence="12">
    <location>
        <position position="96"/>
    </location>
    <ligand>
        <name>a divalent metal cation</name>
        <dbReference type="ChEBI" id="CHEBI:60240"/>
    </ligand>
</feature>
<evidence type="ECO:0000256" key="1">
    <source>
        <dbReference type="ARBA" id="ARBA00001782"/>
    </source>
</evidence>
<reference evidence="14 15" key="1">
    <citation type="journal article" date="2015" name="Sci. Rep.">
        <title>The genome of Leishmania panamensis: insights into genomics of the L. (Viannia) subgenus.</title>
        <authorList>
            <person name="Llanes A."/>
            <person name="Restrepo C.M."/>
            <person name="Vecchio G.D."/>
            <person name="Anguizola F.J."/>
            <person name="Lleonart R."/>
        </authorList>
    </citation>
    <scope>NUCLEOTIDE SEQUENCE [LARGE SCALE GENOMIC DNA]</scope>
    <source>
        <strain evidence="14 15">MHOM/PA/94/PSC-1</strain>
    </source>
</reference>
<evidence type="ECO:0000313" key="14">
    <source>
        <dbReference type="EMBL" id="AIO01457.1"/>
    </source>
</evidence>
<evidence type="ECO:0000256" key="12">
    <source>
        <dbReference type="PIRSR" id="PIRSR001461-2"/>
    </source>
</evidence>